<protein>
    <submittedName>
        <fullName evidence="3">Uncharacterized protein</fullName>
    </submittedName>
</protein>
<dbReference type="EMBL" id="BK016111">
    <property type="protein sequence ID" value="DAF95902.1"/>
    <property type="molecule type" value="Genomic_DNA"/>
</dbReference>
<feature type="region of interest" description="Disordered" evidence="2">
    <location>
        <begin position="125"/>
        <end position="162"/>
    </location>
</feature>
<evidence type="ECO:0000256" key="1">
    <source>
        <dbReference type="SAM" id="Coils"/>
    </source>
</evidence>
<keyword evidence="1" id="KW-0175">Coiled coil</keyword>
<evidence type="ECO:0000313" key="3">
    <source>
        <dbReference type="EMBL" id="DAF95902.1"/>
    </source>
</evidence>
<accession>A0A8S5UNE3</accession>
<proteinExistence type="predicted"/>
<feature type="coiled-coil region" evidence="1">
    <location>
        <begin position="90"/>
        <end position="124"/>
    </location>
</feature>
<sequence>MTMQVKTETGRIKDVGILEVTPENFICPSNERNMYHCRIEIKKFNPETGERLSKPRIQVFGKKFFETFGLHNLRKQGYTVDILHDPNQFVKANRERIAAEERAKAEAEKEAERQAIRAQILEELKAEGKLKEPEEEEKDNNAAKTETARRVGRPKNSEKTEV</sequence>
<reference evidence="3" key="1">
    <citation type="journal article" date="2021" name="Proc. Natl. Acad. Sci. U.S.A.">
        <title>A Catalog of Tens of Thousands of Viruses from Human Metagenomes Reveals Hidden Associations with Chronic Diseases.</title>
        <authorList>
            <person name="Tisza M.J."/>
            <person name="Buck C.B."/>
        </authorList>
    </citation>
    <scope>NUCLEOTIDE SEQUENCE</scope>
    <source>
        <strain evidence="3">Ctzr51</strain>
    </source>
</reference>
<organism evidence="3">
    <name type="scientific">Siphoviridae sp. ctzr51</name>
    <dbReference type="NCBI Taxonomy" id="2825751"/>
    <lineage>
        <taxon>Viruses</taxon>
        <taxon>Duplodnaviria</taxon>
        <taxon>Heunggongvirae</taxon>
        <taxon>Uroviricota</taxon>
        <taxon>Caudoviricetes</taxon>
    </lineage>
</organism>
<name>A0A8S5UNE3_9CAUD</name>
<evidence type="ECO:0000256" key="2">
    <source>
        <dbReference type="SAM" id="MobiDB-lite"/>
    </source>
</evidence>